<dbReference type="AlphaFoldDB" id="A0A6J2Y3I3"/>
<keyword evidence="1" id="KW-1185">Reference proteome</keyword>
<dbReference type="RefSeq" id="XP_030758368.1">
    <property type="nucleotide sequence ID" value="XM_030902508.1"/>
</dbReference>
<dbReference type="InParanoid" id="A0A6J2Y3I3"/>
<accession>A0A6J2Y3I3</accession>
<gene>
    <name evidence="2" type="primary">LOC115884057</name>
</gene>
<protein>
    <submittedName>
        <fullName evidence="2">Uncharacterized protein LOC115884057</fullName>
    </submittedName>
</protein>
<dbReference type="OrthoDB" id="6780149at2759"/>
<dbReference type="Proteomes" id="UP000504635">
    <property type="component" value="Unplaced"/>
</dbReference>
<evidence type="ECO:0000313" key="2">
    <source>
        <dbReference type="RefSeq" id="XP_030758368.1"/>
    </source>
</evidence>
<proteinExistence type="predicted"/>
<reference evidence="2" key="1">
    <citation type="submission" date="2025-08" db="UniProtKB">
        <authorList>
            <consortium name="RefSeq"/>
        </authorList>
    </citation>
    <scope>IDENTIFICATION</scope>
    <source>
        <tissue evidence="2">Gonads</tissue>
    </source>
</reference>
<dbReference type="KEGG" id="soy:115884057"/>
<feature type="non-terminal residue" evidence="2">
    <location>
        <position position="443"/>
    </location>
</feature>
<name>A0A6J2Y3I3_SITOR</name>
<dbReference type="GeneID" id="115884057"/>
<organism evidence="1 2">
    <name type="scientific">Sitophilus oryzae</name>
    <name type="common">Rice weevil</name>
    <name type="synonym">Curculio oryzae</name>
    <dbReference type="NCBI Taxonomy" id="7048"/>
    <lineage>
        <taxon>Eukaryota</taxon>
        <taxon>Metazoa</taxon>
        <taxon>Ecdysozoa</taxon>
        <taxon>Arthropoda</taxon>
        <taxon>Hexapoda</taxon>
        <taxon>Insecta</taxon>
        <taxon>Pterygota</taxon>
        <taxon>Neoptera</taxon>
        <taxon>Endopterygota</taxon>
        <taxon>Coleoptera</taxon>
        <taxon>Polyphaga</taxon>
        <taxon>Cucujiformia</taxon>
        <taxon>Curculionidae</taxon>
        <taxon>Dryophthorinae</taxon>
        <taxon>Sitophilus</taxon>
    </lineage>
</organism>
<sequence length="443" mass="50483">MELSNIETDDSSDLDINQPSTSFNEACINESIEDCESDGKKLENYEIDSENISYHFSNFMYTILSLPISLSDKQCIFTSSSEFLQSILELTESEIIKSQSNTSDASKIINRNKTLLQTEFRNCSSIYKITKHLQYNMIKPKQIVIGHRNEQKLNKDGKYYQHVVPSTFVYVPILETLKHLLNKNSILKSYLESAKNNSEYLYGISDGCYAKGIYELMAKKYVIEIQIYFDEFETTNPIGSKTGIHKMGAFYFTLTNVPQYLNSNLNNIFLLALAYTADIKQYNVNSVLKPIIDDIKILEKDGIFIDVLSDKVYGTIFSLSHDNLGANLLHGMVESFSATYFCRVCMMTKAETQTSTLENPNMLRNNDLYKLHCNESVDGNTSYGIKRSIVLDDLIPKTALNTTLNFTTILNNTRTLMPPEDPNFQNPSNIEPYSQLTEFTLDN</sequence>
<evidence type="ECO:0000313" key="1">
    <source>
        <dbReference type="Proteomes" id="UP000504635"/>
    </source>
</evidence>